<dbReference type="KEGG" id="vg:55623423"/>
<dbReference type="GeneID" id="55623423"/>
<keyword evidence="2" id="KW-1185">Reference proteome</keyword>
<evidence type="ECO:0000313" key="2">
    <source>
        <dbReference type="Proteomes" id="UP000326805"/>
    </source>
</evidence>
<proteinExistence type="predicted"/>
<name>A0A5P8D901_9CAUD</name>
<protein>
    <submittedName>
        <fullName evidence="1">Uncharacterized protein</fullName>
    </submittedName>
</protein>
<accession>A0A5P8D901</accession>
<reference evidence="1 2" key="1">
    <citation type="submission" date="2019-08" db="EMBL/GenBank/DDBJ databases">
        <authorList>
            <person name="Ward C."/>
            <person name="Batin B."/>
            <person name="Choi E."/>
            <person name="Dhami J."/>
            <person name="Figueroa S."/>
            <person name="Kim S."/>
            <person name="Kim U."/>
            <person name="Klim L."/>
            <person name="Lee Y.S."/>
            <person name="Lim D."/>
            <person name="Nathaniel A."/>
            <person name="Shih C."/>
            <person name="Simental K."/>
            <person name="Shu E."/>
            <person name="Trivedi R."/>
            <person name="Valladolid I."/>
            <person name="Wang C."/>
            <person name="Yoo K."/>
            <person name="Choi J.D."/>
            <person name="Dean N."/>
            <person name="Muthiah A.S."/>
            <person name="Diaz A."/>
            <person name="Garlena R.A."/>
            <person name="Russell D.A."/>
            <person name="Pope W.H."/>
            <person name="Jacobs-Sera D."/>
            <person name="Hatfull G.F."/>
        </authorList>
    </citation>
    <scope>NUCLEOTIDE SEQUENCE [LARGE SCALE GENOMIC DNA]</scope>
</reference>
<organism evidence="1 2">
    <name type="scientific">Gordonia phage OhMyWard</name>
    <dbReference type="NCBI Taxonomy" id="2652414"/>
    <lineage>
        <taxon>Viruses</taxon>
        <taxon>Duplodnaviria</taxon>
        <taxon>Heunggongvirae</taxon>
        <taxon>Uroviricota</taxon>
        <taxon>Caudoviricetes</taxon>
        <taxon>Deejayvirinae</taxon>
        <taxon>Kenoshavirus</taxon>
        <taxon>Kenoshavirus ohmyward</taxon>
    </lineage>
</organism>
<evidence type="ECO:0000313" key="1">
    <source>
        <dbReference type="EMBL" id="QFP94922.1"/>
    </source>
</evidence>
<gene>
    <name evidence="1" type="primary">40</name>
    <name evidence="1" type="ORF">SEA_OHMYWARD_40</name>
</gene>
<dbReference type="RefSeq" id="YP_009852788.1">
    <property type="nucleotide sequence ID" value="NC_048816.1"/>
</dbReference>
<dbReference type="Proteomes" id="UP000326805">
    <property type="component" value="Segment"/>
</dbReference>
<sequence length="66" mass="7882">MTFRRNYMPYNETPTKGTTMTFDEMLNLTPEQFAASWNKDDEIIDVCKQEIRDGLNKRQPTEMFEL</sequence>
<dbReference type="EMBL" id="MN284896">
    <property type="protein sequence ID" value="QFP94922.1"/>
    <property type="molecule type" value="Genomic_DNA"/>
</dbReference>